<accession>A0A7J7NZ95</accession>
<keyword evidence="3" id="KW-1185">Reference proteome</keyword>
<feature type="region of interest" description="Disordered" evidence="1">
    <location>
        <begin position="575"/>
        <end position="597"/>
    </location>
</feature>
<dbReference type="InterPro" id="IPR051026">
    <property type="entry name" value="PI/PC_transfer"/>
</dbReference>
<sequence>MLKQNSSISGLYSLTLNVELIVMHIGKNCCEILVALILNLEKSKDDANAHRDLKKLKIKKKYWIYKENGKEVMKPEYATHVFYSKNPRDSDWNVVIQVPLKVYIEYETYLSSEECFIEDSDIGLSNDTLIIDDEMIFNDSGCVVPVVEKSKKMKEVLNTIVRRMAHHNPFDNLQSSGDDSNPADTGGVVIVYERKVKLLYEDITRLLLEITEAWKMKPITDPTVLPKGNSEAKETLKLITEVPAIEKLESFRASKSFWLSPTAFAGFEGFSRDEEKRERKSDFENLEDERRMRIGSLKKRVISASTKFRCSLKKKNSQSKIHSRILSVSIKDIRDDEELQAVDAFRQALILDELLPSRHDDYHMILRVSHKVTGTVQAAYANFIRLTLALTQKGNMLEVARSDVLVLAYILESTRFAAQHHHFRLFYFIVLQCILKDASEAALLATEKDDTARATAESLVHLCMTYPKEADRRFEASLKQVRTDASKKKLSMVELEGRLRKNHVSFQVDFEQEYNLPTSLKQFIDDLGYDLDTFKYFTPDPPVRHTVEDAAQTPKMVQSPLSTELIIEHQAPTLKPDVNQETNMAEPSEVDPNNPLM</sequence>
<evidence type="ECO:0000313" key="2">
    <source>
        <dbReference type="EMBL" id="KAF6172511.1"/>
    </source>
</evidence>
<gene>
    <name evidence="2" type="ORF">GIB67_007024</name>
</gene>
<dbReference type="AlphaFoldDB" id="A0A7J7NZ95"/>
<dbReference type="OrthoDB" id="10071381at2759"/>
<dbReference type="EMBL" id="JACGCM010000427">
    <property type="protein sequence ID" value="KAF6172511.1"/>
    <property type="molecule type" value="Genomic_DNA"/>
</dbReference>
<organism evidence="2 3">
    <name type="scientific">Kingdonia uniflora</name>
    <dbReference type="NCBI Taxonomy" id="39325"/>
    <lineage>
        <taxon>Eukaryota</taxon>
        <taxon>Viridiplantae</taxon>
        <taxon>Streptophyta</taxon>
        <taxon>Embryophyta</taxon>
        <taxon>Tracheophyta</taxon>
        <taxon>Spermatophyta</taxon>
        <taxon>Magnoliopsida</taxon>
        <taxon>Ranunculales</taxon>
        <taxon>Circaeasteraceae</taxon>
        <taxon>Kingdonia</taxon>
    </lineage>
</organism>
<dbReference type="PANTHER" id="PTHR45657:SF5">
    <property type="entry name" value="PHOSPHATIDYLINOSITOL_PHOSPHATIDYLCHOLINE TRANSFER PROTEIN SFH6"/>
    <property type="match status" value="1"/>
</dbReference>
<evidence type="ECO:0000256" key="1">
    <source>
        <dbReference type="SAM" id="MobiDB-lite"/>
    </source>
</evidence>
<proteinExistence type="predicted"/>
<reference evidence="2 3" key="1">
    <citation type="journal article" date="2020" name="IScience">
        <title>Genome Sequencing of the Endangered Kingdonia uniflora (Circaeasteraceae, Ranunculales) Reveals Potential Mechanisms of Evolutionary Specialization.</title>
        <authorList>
            <person name="Sun Y."/>
            <person name="Deng T."/>
            <person name="Zhang A."/>
            <person name="Moore M.J."/>
            <person name="Landis J.B."/>
            <person name="Lin N."/>
            <person name="Zhang H."/>
            <person name="Zhang X."/>
            <person name="Huang J."/>
            <person name="Zhang X."/>
            <person name="Sun H."/>
            <person name="Wang H."/>
        </authorList>
    </citation>
    <scope>NUCLEOTIDE SEQUENCE [LARGE SCALE GENOMIC DNA]</scope>
    <source>
        <strain evidence="2">TB1705</strain>
        <tissue evidence="2">Leaf</tissue>
    </source>
</reference>
<comment type="caution">
    <text evidence="2">The sequence shown here is derived from an EMBL/GenBank/DDBJ whole genome shotgun (WGS) entry which is preliminary data.</text>
</comment>
<dbReference type="Proteomes" id="UP000541444">
    <property type="component" value="Unassembled WGS sequence"/>
</dbReference>
<dbReference type="PANTHER" id="PTHR45657">
    <property type="entry name" value="CRAL-TRIO DOMAIN-CONTAINING PROTEIN YKL091C-RELATED"/>
    <property type="match status" value="1"/>
</dbReference>
<protein>
    <submittedName>
        <fullName evidence="2">Uncharacterized protein</fullName>
    </submittedName>
</protein>
<name>A0A7J7NZ95_9MAGN</name>
<evidence type="ECO:0000313" key="3">
    <source>
        <dbReference type="Proteomes" id="UP000541444"/>
    </source>
</evidence>